<feature type="compositionally biased region" description="Polar residues" evidence="1">
    <location>
        <begin position="743"/>
        <end position="759"/>
    </location>
</feature>
<feature type="compositionally biased region" description="Polar residues" evidence="1">
    <location>
        <begin position="1"/>
        <end position="16"/>
    </location>
</feature>
<feature type="compositionally biased region" description="Polar residues" evidence="1">
    <location>
        <begin position="512"/>
        <end position="522"/>
    </location>
</feature>
<proteinExistence type="predicted"/>
<dbReference type="OrthoDB" id="327315at2759"/>
<evidence type="ECO:0000313" key="2">
    <source>
        <dbReference type="EMBL" id="CDW73076.1"/>
    </source>
</evidence>
<reference evidence="2 3" key="1">
    <citation type="submission" date="2014-06" db="EMBL/GenBank/DDBJ databases">
        <authorList>
            <person name="Swart Estienne"/>
        </authorList>
    </citation>
    <scope>NUCLEOTIDE SEQUENCE [LARGE SCALE GENOMIC DNA]</scope>
    <source>
        <strain evidence="2 3">130c</strain>
    </source>
</reference>
<name>A0A077ZX34_STYLE</name>
<keyword evidence="3" id="KW-1185">Reference proteome</keyword>
<feature type="region of interest" description="Disordered" evidence="1">
    <location>
        <begin position="505"/>
        <end position="539"/>
    </location>
</feature>
<feature type="region of interest" description="Disordered" evidence="1">
    <location>
        <begin position="41"/>
        <end position="102"/>
    </location>
</feature>
<dbReference type="AlphaFoldDB" id="A0A077ZX34"/>
<dbReference type="EMBL" id="CCKQ01001981">
    <property type="protein sequence ID" value="CDW73076.1"/>
    <property type="molecule type" value="Genomic_DNA"/>
</dbReference>
<protein>
    <submittedName>
        <fullName evidence="2">Uncharacterized protein</fullName>
    </submittedName>
</protein>
<dbReference type="InParanoid" id="A0A077ZX34"/>
<accession>A0A077ZX34</accession>
<feature type="region of interest" description="Disordered" evidence="1">
    <location>
        <begin position="416"/>
        <end position="436"/>
    </location>
</feature>
<dbReference type="Proteomes" id="UP000039865">
    <property type="component" value="Unassembled WGS sequence"/>
</dbReference>
<feature type="region of interest" description="Disordered" evidence="1">
    <location>
        <begin position="728"/>
        <end position="763"/>
    </location>
</feature>
<feature type="region of interest" description="Disordered" evidence="1">
    <location>
        <begin position="1"/>
        <end position="29"/>
    </location>
</feature>
<evidence type="ECO:0000313" key="3">
    <source>
        <dbReference type="Proteomes" id="UP000039865"/>
    </source>
</evidence>
<sequence>MNQQLQVKSSNDNLSSGGEGNARPSNALTSFKDTSSLFTISNDSNIYSGQNDGPDNGGFQGTNQLRSKRIKRDQKQKSSKTERFSDNHPGQTNEEKKNSPNDAMIEVRAVANQKDKPFSARSNNLEVWLAKKKAFDQQSKQSQSNKEINPSELKELHQLQNNGNESERDLSYLSKLQSSLFFEPGAQFKDKSELIEQEKLRTMQKSDSQFNLKTIQQQQLQLQQQKQGTKLETLNEQESSNRFHRSQQSKQMVQQVYASNAGSESLLIFNPKEEAILDSYPNMLSISQNKMLKEVIDHVQKENQYLKDQLLDQQELVKMHKQMLVDIISSQNTKIDEFIVQGKSLNQKLNDQRQYLMMNNNIFDNSQVSFMTADLDIHDMDIFKNDSSRRYTNNILGEFNIVNPPSSQLKMREDEIENSHHSLHNHPNNVSKKSSLKEQNLNNSDYCLACKHLIESERQEFKTKQDELLGVIDQLKQDFAIMMQQKEQLMKSQISQGMSSNNLFDQDGGLNSARSQLNNNDIMKSPKPLLSHSRQESGSEKFDGVEQALQPLLEKITDPSEEIYFQDSNGRVFKIMMCEANNDEIDINQIEQYENYQAQYTEEEETSPMNLEQQKNSQSHVEAPLQKINNNQYNSARQSSVGIGSGSLHTAATSNLANSGMLQMSNQKGSIMNSTGNNNTAPVRDDINPVQTEEYYYDEEEDENEIALGGLTDQISPSRNRRQYDFRDFDQDDHKNSDFHGIYQTNPKTGNRNSSNNHLQIPYRKSDEDFNLLSEGEVENDLLNHL</sequence>
<feature type="compositionally biased region" description="Basic and acidic residues" evidence="1">
    <location>
        <begin position="728"/>
        <end position="738"/>
    </location>
</feature>
<organism evidence="2 3">
    <name type="scientific">Stylonychia lemnae</name>
    <name type="common">Ciliate</name>
    <dbReference type="NCBI Taxonomy" id="5949"/>
    <lineage>
        <taxon>Eukaryota</taxon>
        <taxon>Sar</taxon>
        <taxon>Alveolata</taxon>
        <taxon>Ciliophora</taxon>
        <taxon>Intramacronucleata</taxon>
        <taxon>Spirotrichea</taxon>
        <taxon>Stichotrichia</taxon>
        <taxon>Sporadotrichida</taxon>
        <taxon>Oxytrichidae</taxon>
        <taxon>Stylonychinae</taxon>
        <taxon>Stylonychia</taxon>
    </lineage>
</organism>
<gene>
    <name evidence="2" type="primary">Contig10872.g11614</name>
    <name evidence="2" type="ORF">STYLEM_2045</name>
</gene>
<feature type="compositionally biased region" description="Polar residues" evidence="1">
    <location>
        <begin position="41"/>
        <end position="53"/>
    </location>
</feature>
<feature type="compositionally biased region" description="Basic and acidic residues" evidence="1">
    <location>
        <begin position="73"/>
        <end position="86"/>
    </location>
</feature>
<evidence type="ECO:0000256" key="1">
    <source>
        <dbReference type="SAM" id="MobiDB-lite"/>
    </source>
</evidence>